<comment type="caution">
    <text evidence="2">The sequence shown here is derived from an EMBL/GenBank/DDBJ whole genome shotgun (WGS) entry which is preliminary data.</text>
</comment>
<evidence type="ECO:0000259" key="1">
    <source>
        <dbReference type="Pfam" id="PF13657"/>
    </source>
</evidence>
<keyword evidence="3" id="KW-1185">Reference proteome</keyword>
<feature type="domain" description="HipA N-terminal subdomain 1" evidence="1">
    <location>
        <begin position="21"/>
        <end position="120"/>
    </location>
</feature>
<dbReference type="PANTHER" id="PTHR37419:SF8">
    <property type="entry name" value="TOXIN YJJJ"/>
    <property type="match status" value="1"/>
</dbReference>
<accession>A0ABU4SM35</accession>
<evidence type="ECO:0000313" key="3">
    <source>
        <dbReference type="Proteomes" id="UP001271640"/>
    </source>
</evidence>
<dbReference type="InterPro" id="IPR052028">
    <property type="entry name" value="HipA_Ser/Thr_kinase"/>
</dbReference>
<evidence type="ECO:0000313" key="2">
    <source>
        <dbReference type="EMBL" id="MDX7999716.1"/>
    </source>
</evidence>
<organism evidence="2 3">
    <name type="scientific">Xenorhabdus littoralis</name>
    <dbReference type="NCBI Taxonomy" id="2582835"/>
    <lineage>
        <taxon>Bacteria</taxon>
        <taxon>Pseudomonadati</taxon>
        <taxon>Pseudomonadota</taxon>
        <taxon>Gammaproteobacteria</taxon>
        <taxon>Enterobacterales</taxon>
        <taxon>Morganellaceae</taxon>
        <taxon>Xenorhabdus</taxon>
    </lineage>
</organism>
<dbReference type="PANTHER" id="PTHR37419">
    <property type="entry name" value="SERINE/THREONINE-PROTEIN KINASE TOXIN HIPA"/>
    <property type="match status" value="1"/>
</dbReference>
<dbReference type="Pfam" id="PF13657">
    <property type="entry name" value="Couple_hipA"/>
    <property type="match status" value="1"/>
</dbReference>
<dbReference type="Proteomes" id="UP001271640">
    <property type="component" value="Unassembled WGS sequence"/>
</dbReference>
<protein>
    <recommendedName>
        <fullName evidence="1">HipA N-terminal subdomain 1 domain-containing protein</fullName>
    </recommendedName>
</protein>
<dbReference type="EMBL" id="VCDP01000038">
    <property type="protein sequence ID" value="MDX7999716.1"/>
    <property type="molecule type" value="Genomic_DNA"/>
</dbReference>
<reference evidence="3" key="1">
    <citation type="journal article" date="2024" name="Toxins">
        <title>Genome Sequence Analysis of Native Xenorhabdus Strains Isolated from Entomopathogenic Nematodes in Argentina.</title>
        <authorList>
            <person name="Palma L."/>
            <person name="Frizzo L."/>
            <person name="Kaiser S."/>
            <person name="Berry C."/>
            <person name="Caballero P."/>
            <person name="Bode H.B."/>
            <person name="Del Valle E.E."/>
        </authorList>
    </citation>
    <scope>NUCLEOTIDE SEQUENCE [LARGE SCALE GENOMIC DNA]</scope>
    <source>
        <strain evidence="3">Reich</strain>
    </source>
</reference>
<proteinExistence type="predicted"/>
<name>A0ABU4SM35_9GAMM</name>
<dbReference type="InterPro" id="IPR017508">
    <property type="entry name" value="HipA_N1"/>
</dbReference>
<gene>
    <name evidence="2" type="ORF">FE394_10980</name>
</gene>
<sequence length="218" mass="23802">MVFKPIQKLEVMRTLSSGERIHVGVMAQNRQGVFFQYDAQYLEQHGNLSPFILKATTELQIAPKTPHQGIHGVFGDCLPDGWGLLLQDRVFRQHGILPTQLTAMDRLAFVGHSGIGALSFDPVSDFAIEQTDDIDLATMGLQAQALFDGQTDEVLAALVAAGSSGGARPKAQIYLAPDDTKHCRTRANQGDQAWLIKFTSQNLPLGHEEGLCEAAYLT</sequence>